<feature type="chain" id="PRO_5045197927" evidence="1">
    <location>
        <begin position="18"/>
        <end position="138"/>
    </location>
</feature>
<dbReference type="RefSeq" id="WP_344548660.1">
    <property type="nucleotide sequence ID" value="NZ_BAAATD010000020.1"/>
</dbReference>
<dbReference type="EMBL" id="BAAATD010000020">
    <property type="protein sequence ID" value="GAA2636084.1"/>
    <property type="molecule type" value="Genomic_DNA"/>
</dbReference>
<name>A0ABN3QVN7_9ACTN</name>
<evidence type="ECO:0000256" key="1">
    <source>
        <dbReference type="SAM" id="SignalP"/>
    </source>
</evidence>
<proteinExistence type="predicted"/>
<comment type="caution">
    <text evidence="2">The sequence shown here is derived from an EMBL/GenBank/DDBJ whole genome shotgun (WGS) entry which is preliminary data.</text>
</comment>
<sequence>MAAAVSATLVNAPSASASASASPSTARADAPAAAAAPVREKCKTVPEGFFCVGVRPGKNKKYGAVTAHYVKLKGRMRLVAYYMRRPGKKYAHMRTLAVKPGSQSEVGGIERLKRGCYQALLVLGKRNYSTGCLQYRGY</sequence>
<organism evidence="2 3">
    <name type="scientific">Actinomadura fulvescens</name>
    <dbReference type="NCBI Taxonomy" id="46160"/>
    <lineage>
        <taxon>Bacteria</taxon>
        <taxon>Bacillati</taxon>
        <taxon>Actinomycetota</taxon>
        <taxon>Actinomycetes</taxon>
        <taxon>Streptosporangiales</taxon>
        <taxon>Thermomonosporaceae</taxon>
        <taxon>Actinomadura</taxon>
    </lineage>
</organism>
<keyword evidence="3" id="KW-1185">Reference proteome</keyword>
<gene>
    <name evidence="2" type="ORF">GCM10010411_89030</name>
</gene>
<protein>
    <submittedName>
        <fullName evidence="2">Uncharacterized protein</fullName>
    </submittedName>
</protein>
<evidence type="ECO:0000313" key="3">
    <source>
        <dbReference type="Proteomes" id="UP001501509"/>
    </source>
</evidence>
<accession>A0ABN3QVN7</accession>
<evidence type="ECO:0000313" key="2">
    <source>
        <dbReference type="EMBL" id="GAA2636084.1"/>
    </source>
</evidence>
<keyword evidence="1" id="KW-0732">Signal</keyword>
<dbReference type="Proteomes" id="UP001501509">
    <property type="component" value="Unassembled WGS sequence"/>
</dbReference>
<reference evidence="2 3" key="1">
    <citation type="journal article" date="2019" name="Int. J. Syst. Evol. Microbiol.">
        <title>The Global Catalogue of Microorganisms (GCM) 10K type strain sequencing project: providing services to taxonomists for standard genome sequencing and annotation.</title>
        <authorList>
            <consortium name="The Broad Institute Genomics Platform"/>
            <consortium name="The Broad Institute Genome Sequencing Center for Infectious Disease"/>
            <person name="Wu L."/>
            <person name="Ma J."/>
        </authorList>
    </citation>
    <scope>NUCLEOTIDE SEQUENCE [LARGE SCALE GENOMIC DNA]</scope>
    <source>
        <strain evidence="2 3">JCM 6833</strain>
    </source>
</reference>
<feature type="signal peptide" evidence="1">
    <location>
        <begin position="1"/>
        <end position="17"/>
    </location>
</feature>